<dbReference type="PANTHER" id="PTHR33938:SF15">
    <property type="entry name" value="FERULOYL ESTERASE B-RELATED"/>
    <property type="match status" value="1"/>
</dbReference>
<dbReference type="InterPro" id="IPR011118">
    <property type="entry name" value="Tannase/feruloyl_esterase"/>
</dbReference>
<keyword evidence="8" id="KW-1015">Disulfide bond</keyword>
<evidence type="ECO:0000256" key="7">
    <source>
        <dbReference type="ARBA" id="ARBA00022837"/>
    </source>
</evidence>
<dbReference type="GO" id="GO:0045493">
    <property type="term" value="P:xylan catabolic process"/>
    <property type="evidence" value="ECO:0007669"/>
    <property type="project" value="UniProtKB-KW"/>
</dbReference>
<comment type="caution">
    <text evidence="11">The sequence shown here is derived from an EMBL/GenBank/DDBJ whole genome shotgun (WGS) entry which is preliminary data.</text>
</comment>
<dbReference type="GO" id="GO:0046872">
    <property type="term" value="F:metal ion binding"/>
    <property type="evidence" value="ECO:0007669"/>
    <property type="project" value="UniProtKB-KW"/>
</dbReference>
<dbReference type="InterPro" id="IPR029058">
    <property type="entry name" value="AB_hydrolase_fold"/>
</dbReference>
<evidence type="ECO:0000256" key="8">
    <source>
        <dbReference type="ARBA" id="ARBA00023157"/>
    </source>
</evidence>
<keyword evidence="7" id="KW-0106">Calcium</keyword>
<dbReference type="EC" id="3.1.1.-" evidence="10"/>
<keyword evidence="2" id="KW-0719">Serine esterase</keyword>
<evidence type="ECO:0000256" key="5">
    <source>
        <dbReference type="ARBA" id="ARBA00022729"/>
    </source>
</evidence>
<dbReference type="EMBL" id="JACAZI010000015">
    <property type="protein sequence ID" value="KAF7344078.1"/>
    <property type="molecule type" value="Genomic_DNA"/>
</dbReference>
<feature type="signal peptide" evidence="10">
    <location>
        <begin position="1"/>
        <end position="19"/>
    </location>
</feature>
<evidence type="ECO:0000313" key="11">
    <source>
        <dbReference type="EMBL" id="KAF7344078.1"/>
    </source>
</evidence>
<dbReference type="Gene3D" id="3.40.50.1820">
    <property type="entry name" value="alpha/beta hydrolase"/>
    <property type="match status" value="1"/>
</dbReference>
<feature type="chain" id="PRO_5034723050" description="Carboxylic ester hydrolase" evidence="10">
    <location>
        <begin position="20"/>
        <end position="546"/>
    </location>
</feature>
<gene>
    <name evidence="11" type="ORF">MVEN_01697400</name>
</gene>
<dbReference type="OrthoDB" id="3039123at2759"/>
<keyword evidence="6 10" id="KW-0378">Hydrolase</keyword>
<comment type="similarity">
    <text evidence="1 10">Belongs to the tannase family.</text>
</comment>
<protein>
    <recommendedName>
        <fullName evidence="10">Carboxylic ester hydrolase</fullName>
        <ecNumber evidence="10">3.1.1.-</ecNumber>
    </recommendedName>
</protein>
<reference evidence="11" key="1">
    <citation type="submission" date="2020-05" db="EMBL/GenBank/DDBJ databases">
        <title>Mycena genomes resolve the evolution of fungal bioluminescence.</title>
        <authorList>
            <person name="Tsai I.J."/>
        </authorList>
    </citation>
    <scope>NUCLEOTIDE SEQUENCE</scope>
    <source>
        <strain evidence="11">CCC161011</strain>
    </source>
</reference>
<keyword evidence="3" id="KW-0858">Xylan degradation</keyword>
<evidence type="ECO:0000256" key="6">
    <source>
        <dbReference type="ARBA" id="ARBA00022801"/>
    </source>
</evidence>
<dbReference type="Proteomes" id="UP000620124">
    <property type="component" value="Unassembled WGS sequence"/>
</dbReference>
<organism evidence="11 12">
    <name type="scientific">Mycena venus</name>
    <dbReference type="NCBI Taxonomy" id="2733690"/>
    <lineage>
        <taxon>Eukaryota</taxon>
        <taxon>Fungi</taxon>
        <taxon>Dikarya</taxon>
        <taxon>Basidiomycota</taxon>
        <taxon>Agaricomycotina</taxon>
        <taxon>Agaricomycetes</taxon>
        <taxon>Agaricomycetidae</taxon>
        <taxon>Agaricales</taxon>
        <taxon>Marasmiineae</taxon>
        <taxon>Mycenaceae</taxon>
        <taxon>Mycena</taxon>
    </lineage>
</organism>
<proteinExistence type="inferred from homology"/>
<dbReference type="GO" id="GO:0030600">
    <property type="term" value="F:feruloyl esterase activity"/>
    <property type="evidence" value="ECO:0007669"/>
    <property type="project" value="UniProtKB-EC"/>
</dbReference>
<dbReference type="PANTHER" id="PTHR33938">
    <property type="entry name" value="FERULOYL ESTERASE B-RELATED"/>
    <property type="match status" value="1"/>
</dbReference>
<keyword evidence="12" id="KW-1185">Reference proteome</keyword>
<keyword evidence="3" id="KW-0624">Polysaccharide degradation</keyword>
<comment type="catalytic activity">
    <reaction evidence="9">
        <text>feruloyl-polysaccharide + H2O = ferulate + polysaccharide.</text>
        <dbReference type="EC" id="3.1.1.73"/>
    </reaction>
</comment>
<sequence length="546" mass="58658">MEFAVALLSKLIVHLPTFGAPPGNATLRANCLALQSTVAIENTMILDASYLPAPSWATPKLTTLGTCGASAPYSVPLCRVQFHTNTSATSGLSGEMWLPDEWNGRFMGVGNRGLDGCIRYDDLDYMTAQHYATVGTNNGHDGDTVRSFLNNPDSAIDFASRAVHIEAVVGKQLVEAYYARPPAYSYFSGCSTGGRQATQAALKHPDDFDGILAGAPAIDFNHLIFWSGILTRHIGAPDPTSPSFIPLASWKLIGDEVLRQCDALDGIKDGIITEPDACDFRPESLLCSTDTPSKNKFCLTLPQVEALLKIYSPLYGTAGELLYPRFDPGAEKSPLLPYLFGGQFFPLTEEWLKYVVFNDTDYTVQDYGLEQLALIDAVNPGDIASFSGDLSAFRNRGGKFLAYHGRADSIIPSGISKRFYNLIARTHSQATLDAFYRLFLIPGMDHCDIPAPGASAPGAAFRFGQTPNALPPISANANSNSSLGSESAAKSESAPHDILAALVSWVEHGTAPDVIVGTAADGATRAHCRYPMRSVWNAGAGWVCVE</sequence>
<evidence type="ECO:0000256" key="3">
    <source>
        <dbReference type="ARBA" id="ARBA00022651"/>
    </source>
</evidence>
<evidence type="ECO:0000256" key="10">
    <source>
        <dbReference type="RuleBase" id="RU361238"/>
    </source>
</evidence>
<keyword evidence="4" id="KW-0479">Metal-binding</keyword>
<dbReference type="AlphaFoldDB" id="A0A8H6XMN8"/>
<evidence type="ECO:0000256" key="9">
    <source>
        <dbReference type="ARBA" id="ARBA00034075"/>
    </source>
</evidence>
<evidence type="ECO:0000256" key="1">
    <source>
        <dbReference type="ARBA" id="ARBA00006249"/>
    </source>
</evidence>
<evidence type="ECO:0000256" key="2">
    <source>
        <dbReference type="ARBA" id="ARBA00022487"/>
    </source>
</evidence>
<dbReference type="Pfam" id="PF07519">
    <property type="entry name" value="Tannase"/>
    <property type="match status" value="1"/>
</dbReference>
<keyword evidence="5 10" id="KW-0732">Signal</keyword>
<keyword evidence="3" id="KW-0119">Carbohydrate metabolism</keyword>
<evidence type="ECO:0000256" key="4">
    <source>
        <dbReference type="ARBA" id="ARBA00022723"/>
    </source>
</evidence>
<evidence type="ECO:0000313" key="12">
    <source>
        <dbReference type="Proteomes" id="UP000620124"/>
    </source>
</evidence>
<dbReference type="SUPFAM" id="SSF53474">
    <property type="entry name" value="alpha/beta-Hydrolases"/>
    <property type="match status" value="1"/>
</dbReference>
<name>A0A8H6XMN8_9AGAR</name>
<accession>A0A8H6XMN8</accession>